<keyword evidence="6" id="KW-0521">NADP</keyword>
<feature type="compositionally biased region" description="Low complexity" evidence="8">
    <location>
        <begin position="9"/>
        <end position="23"/>
    </location>
</feature>
<dbReference type="Pfam" id="PF14989">
    <property type="entry name" value="CCDC32"/>
    <property type="match status" value="1"/>
</dbReference>
<comment type="subcellular location">
    <subcellularLocation>
        <location evidence="1">Cytoplasm</location>
    </subcellularLocation>
</comment>
<accession>A0ABP1QMY7</accession>
<dbReference type="PANTHER" id="PTHR44085:SF2">
    <property type="entry name" value="SEPIAPTERIN REDUCTASE"/>
    <property type="match status" value="1"/>
</dbReference>
<dbReference type="EMBL" id="CAXLJM020000035">
    <property type="protein sequence ID" value="CAL8104467.1"/>
    <property type="molecule type" value="Genomic_DNA"/>
</dbReference>
<dbReference type="InterPro" id="IPR002347">
    <property type="entry name" value="SDR_fam"/>
</dbReference>
<comment type="caution">
    <text evidence="9">The sequence shown here is derived from an EMBL/GenBank/DDBJ whole genome shotgun (WGS) entry which is preliminary data.</text>
</comment>
<keyword evidence="10" id="KW-1185">Reference proteome</keyword>
<proteinExistence type="inferred from homology"/>
<evidence type="ECO:0000256" key="2">
    <source>
        <dbReference type="ARBA" id="ARBA00010483"/>
    </source>
</evidence>
<dbReference type="InterPro" id="IPR036291">
    <property type="entry name" value="NAD(P)-bd_dom_sf"/>
</dbReference>
<dbReference type="InterPro" id="IPR028039">
    <property type="entry name" value="CCDC32"/>
</dbReference>
<comment type="similarity">
    <text evidence="2">Belongs to the sepiapterin reductase family.</text>
</comment>
<feature type="region of interest" description="Disordered" evidence="8">
    <location>
        <begin position="1"/>
        <end position="85"/>
    </location>
</feature>
<evidence type="ECO:0000256" key="5">
    <source>
        <dbReference type="ARBA" id="ARBA00022490"/>
    </source>
</evidence>
<dbReference type="Gene3D" id="3.40.50.720">
    <property type="entry name" value="NAD(P)-binding Rossmann-like Domain"/>
    <property type="match status" value="1"/>
</dbReference>
<dbReference type="NCBIfam" id="TIGR01500">
    <property type="entry name" value="sepiapter_red"/>
    <property type="match status" value="1"/>
</dbReference>
<gene>
    <name evidence="9" type="ORF">ODALV1_LOCUS11768</name>
</gene>
<dbReference type="InterPro" id="IPR006393">
    <property type="entry name" value="Sepiapterin_red"/>
</dbReference>
<dbReference type="PANTHER" id="PTHR44085">
    <property type="entry name" value="SEPIAPTERIN REDUCTASE"/>
    <property type="match status" value="1"/>
</dbReference>
<evidence type="ECO:0000256" key="7">
    <source>
        <dbReference type="ARBA" id="ARBA00023002"/>
    </source>
</evidence>
<evidence type="ECO:0000313" key="9">
    <source>
        <dbReference type="EMBL" id="CAL8104467.1"/>
    </source>
</evidence>
<organism evidence="9 10">
    <name type="scientific">Orchesella dallaii</name>
    <dbReference type="NCBI Taxonomy" id="48710"/>
    <lineage>
        <taxon>Eukaryota</taxon>
        <taxon>Metazoa</taxon>
        <taxon>Ecdysozoa</taxon>
        <taxon>Arthropoda</taxon>
        <taxon>Hexapoda</taxon>
        <taxon>Collembola</taxon>
        <taxon>Entomobryomorpha</taxon>
        <taxon>Entomobryoidea</taxon>
        <taxon>Orchesellidae</taxon>
        <taxon>Orchesellinae</taxon>
        <taxon>Orchesella</taxon>
    </lineage>
</organism>
<protein>
    <recommendedName>
        <fullName evidence="4">Sepiapterin reductase</fullName>
        <ecNumber evidence="3">1.1.1.153</ecNumber>
    </recommendedName>
</protein>
<evidence type="ECO:0000313" key="10">
    <source>
        <dbReference type="Proteomes" id="UP001642540"/>
    </source>
</evidence>
<evidence type="ECO:0000256" key="4">
    <source>
        <dbReference type="ARBA" id="ARBA00019170"/>
    </source>
</evidence>
<feature type="compositionally biased region" description="Basic and acidic residues" evidence="8">
    <location>
        <begin position="32"/>
        <end position="41"/>
    </location>
</feature>
<evidence type="ECO:0000256" key="8">
    <source>
        <dbReference type="SAM" id="MobiDB-lite"/>
    </source>
</evidence>
<dbReference type="Proteomes" id="UP001642540">
    <property type="component" value="Unassembled WGS sequence"/>
</dbReference>
<feature type="compositionally biased region" description="Low complexity" evidence="8">
    <location>
        <begin position="205"/>
        <end position="214"/>
    </location>
</feature>
<feature type="compositionally biased region" description="Low complexity" evidence="8">
    <location>
        <begin position="43"/>
        <end position="59"/>
    </location>
</feature>
<dbReference type="Pfam" id="PF00106">
    <property type="entry name" value="adh_short"/>
    <property type="match status" value="1"/>
</dbReference>
<dbReference type="InterPro" id="IPR051721">
    <property type="entry name" value="Biopterin_syn/organic_redct"/>
</dbReference>
<dbReference type="EC" id="1.1.1.153" evidence="3"/>
<evidence type="ECO:0000256" key="6">
    <source>
        <dbReference type="ARBA" id="ARBA00022857"/>
    </source>
</evidence>
<evidence type="ECO:0000256" key="3">
    <source>
        <dbReference type="ARBA" id="ARBA00013075"/>
    </source>
</evidence>
<dbReference type="PRINTS" id="PR00081">
    <property type="entry name" value="GDHRDH"/>
</dbReference>
<keyword evidence="7" id="KW-0560">Oxidoreductase</keyword>
<feature type="region of interest" description="Disordered" evidence="8">
    <location>
        <begin position="205"/>
        <end position="243"/>
    </location>
</feature>
<sequence>MDPWQPCAVTSSSGVGSSHVTNVDDLASSLLHNRERDHEADQVQDISVSSTSTSTQQENCHQEEEQNQSQTHNLNQPTEESGADCELSFGDNFKPFVKLPDSQDYLESLERKLKVVQKGGKKGPTAESILRSLEQTKESCMIKLLSNSVEQLTIEGEIFEELKVNPLLKKLAPERQALTAEELVHLLKADQLDIVLSNSNFEELLSPSSTSSAEPEAESEEPSTSPKPEVEKEEEKPEEITGASRGIGRTIAIEFSKKVANQSVFLLMARSTSALEETKAAISSATEGRVSVVTATIDLEKPDKDAYHNAISSALTQTNTTAADFEHSILVHNAGSLGVEKKFKVVEMEDLADLSSYFSLNVISMVILSSQFFKVFNDSSKQRSIVQITSLSGLQPFKTWGLYCTGKAARDMLMKVVALESGIQVLNWAPGPVETEMFDNVCKHTGDPDLLKAFTECRDEGKVLTCEQTVTKLVKVLGEKKYVNGEHVDYFDIE</sequence>
<keyword evidence="5" id="KW-0963">Cytoplasm</keyword>
<reference evidence="9 10" key="1">
    <citation type="submission" date="2024-08" db="EMBL/GenBank/DDBJ databases">
        <authorList>
            <person name="Cucini C."/>
            <person name="Frati F."/>
        </authorList>
    </citation>
    <scope>NUCLEOTIDE SEQUENCE [LARGE SCALE GENOMIC DNA]</scope>
</reference>
<evidence type="ECO:0000256" key="1">
    <source>
        <dbReference type="ARBA" id="ARBA00004496"/>
    </source>
</evidence>
<dbReference type="SUPFAM" id="SSF51735">
    <property type="entry name" value="NAD(P)-binding Rossmann-fold domains"/>
    <property type="match status" value="1"/>
</dbReference>
<name>A0ABP1QMY7_9HEXA</name>
<feature type="compositionally biased region" description="Basic and acidic residues" evidence="8">
    <location>
        <begin position="228"/>
        <end position="239"/>
    </location>
</feature>